<name>A0A2Z7DAM7_9LAMI</name>
<keyword evidence="3" id="KW-1185">Reference proteome</keyword>
<sequence length="378" mass="41407">MASSYYTNTLHVNFESVLAMDDPGMVSMFQALMASGLEGFLGCSAVIYEAALFDFFANASVRDGMVFSTVHGVTVEIFEQLFAETFELPVEGLTDLTEIPKDLVADARSIVSFSGNPVSMFGKKKEMKFEYRLLCDIMAKTISVKEGSFDALTMEKFLMLTAIICEVKINWNRVLFNILKDMVTAGSRQAKGYAIKISLLLENIPNLELGESTEFPSSKILTDKKVHRYIVLNEKVGVEVVAAAPQVKKAPKKQAVSKKRPVAAAIGDPVLKNKRKMKKKSGSLKENLEIVVVSQEAVPIQIIEPIPAAPVVEPSVEEQREATSAVPIDEDISVVDQPAVEVAAVTGEQEPAVEHMNEQMAEPTADEETVVLNTTNQQ</sequence>
<protein>
    <recommendedName>
        <fullName evidence="4">Dystroglycan-like</fullName>
    </recommendedName>
</protein>
<evidence type="ECO:0000313" key="3">
    <source>
        <dbReference type="Proteomes" id="UP000250235"/>
    </source>
</evidence>
<dbReference type="OrthoDB" id="1227218at2759"/>
<evidence type="ECO:0000313" key="2">
    <source>
        <dbReference type="EMBL" id="KZV56143.1"/>
    </source>
</evidence>
<gene>
    <name evidence="2" type="ORF">F511_28809</name>
</gene>
<evidence type="ECO:0008006" key="4">
    <source>
        <dbReference type="Google" id="ProtNLM"/>
    </source>
</evidence>
<dbReference type="AlphaFoldDB" id="A0A2Z7DAM7"/>
<evidence type="ECO:0000256" key="1">
    <source>
        <dbReference type="SAM" id="MobiDB-lite"/>
    </source>
</evidence>
<accession>A0A2Z7DAM7</accession>
<proteinExistence type="predicted"/>
<dbReference type="Proteomes" id="UP000250235">
    <property type="component" value="Unassembled WGS sequence"/>
</dbReference>
<dbReference type="EMBL" id="KQ988301">
    <property type="protein sequence ID" value="KZV56143.1"/>
    <property type="molecule type" value="Genomic_DNA"/>
</dbReference>
<organism evidence="2 3">
    <name type="scientific">Dorcoceras hygrometricum</name>
    <dbReference type="NCBI Taxonomy" id="472368"/>
    <lineage>
        <taxon>Eukaryota</taxon>
        <taxon>Viridiplantae</taxon>
        <taxon>Streptophyta</taxon>
        <taxon>Embryophyta</taxon>
        <taxon>Tracheophyta</taxon>
        <taxon>Spermatophyta</taxon>
        <taxon>Magnoliopsida</taxon>
        <taxon>eudicotyledons</taxon>
        <taxon>Gunneridae</taxon>
        <taxon>Pentapetalae</taxon>
        <taxon>asterids</taxon>
        <taxon>lamiids</taxon>
        <taxon>Lamiales</taxon>
        <taxon>Gesneriaceae</taxon>
        <taxon>Didymocarpoideae</taxon>
        <taxon>Trichosporeae</taxon>
        <taxon>Loxocarpinae</taxon>
        <taxon>Dorcoceras</taxon>
    </lineage>
</organism>
<feature type="region of interest" description="Disordered" evidence="1">
    <location>
        <begin position="355"/>
        <end position="378"/>
    </location>
</feature>
<reference evidence="2 3" key="1">
    <citation type="journal article" date="2015" name="Proc. Natl. Acad. Sci. U.S.A.">
        <title>The resurrection genome of Boea hygrometrica: A blueprint for survival of dehydration.</title>
        <authorList>
            <person name="Xiao L."/>
            <person name="Yang G."/>
            <person name="Zhang L."/>
            <person name="Yang X."/>
            <person name="Zhao S."/>
            <person name="Ji Z."/>
            <person name="Zhou Q."/>
            <person name="Hu M."/>
            <person name="Wang Y."/>
            <person name="Chen M."/>
            <person name="Xu Y."/>
            <person name="Jin H."/>
            <person name="Xiao X."/>
            <person name="Hu G."/>
            <person name="Bao F."/>
            <person name="Hu Y."/>
            <person name="Wan P."/>
            <person name="Li L."/>
            <person name="Deng X."/>
            <person name="Kuang T."/>
            <person name="Xiang C."/>
            <person name="Zhu J.K."/>
            <person name="Oliver M.J."/>
            <person name="He Y."/>
        </authorList>
    </citation>
    <scope>NUCLEOTIDE SEQUENCE [LARGE SCALE GENOMIC DNA]</scope>
    <source>
        <strain evidence="3">cv. XS01</strain>
    </source>
</reference>